<organism evidence="2 3">
    <name type="scientific">Dibothriocephalus latus</name>
    <name type="common">Fish tapeworm</name>
    <name type="synonym">Diphyllobothrium latum</name>
    <dbReference type="NCBI Taxonomy" id="60516"/>
    <lineage>
        <taxon>Eukaryota</taxon>
        <taxon>Metazoa</taxon>
        <taxon>Spiralia</taxon>
        <taxon>Lophotrochozoa</taxon>
        <taxon>Platyhelminthes</taxon>
        <taxon>Cestoda</taxon>
        <taxon>Eucestoda</taxon>
        <taxon>Diphyllobothriidea</taxon>
        <taxon>Diphyllobothriidae</taxon>
        <taxon>Dibothriocephalus</taxon>
    </lineage>
</organism>
<evidence type="ECO:0000313" key="2">
    <source>
        <dbReference type="EMBL" id="VDN10052.1"/>
    </source>
</evidence>
<reference evidence="2 3" key="1">
    <citation type="submission" date="2018-11" db="EMBL/GenBank/DDBJ databases">
        <authorList>
            <consortium name="Pathogen Informatics"/>
        </authorList>
    </citation>
    <scope>NUCLEOTIDE SEQUENCE [LARGE SCALE GENOMIC DNA]</scope>
</reference>
<evidence type="ECO:0000313" key="3">
    <source>
        <dbReference type="Proteomes" id="UP000281553"/>
    </source>
</evidence>
<name>A0A3P7NNS9_DIBLA</name>
<dbReference type="GO" id="GO:0048188">
    <property type="term" value="C:Set1C/COMPASS complex"/>
    <property type="evidence" value="ECO:0007669"/>
    <property type="project" value="InterPro"/>
</dbReference>
<dbReference type="Proteomes" id="UP000281553">
    <property type="component" value="Unassembled WGS sequence"/>
</dbReference>
<dbReference type="EMBL" id="UYRU01048353">
    <property type="protein sequence ID" value="VDN10052.1"/>
    <property type="molecule type" value="Genomic_DNA"/>
</dbReference>
<dbReference type="InterPro" id="IPR037353">
    <property type="entry name" value="ASH2"/>
</dbReference>
<dbReference type="InterPro" id="IPR043136">
    <property type="entry name" value="B30.2/SPRY_sf"/>
</dbReference>
<feature type="compositionally biased region" description="Gly residues" evidence="1">
    <location>
        <begin position="74"/>
        <end position="85"/>
    </location>
</feature>
<proteinExistence type="predicted"/>
<dbReference type="Gene3D" id="2.60.120.920">
    <property type="match status" value="1"/>
</dbReference>
<dbReference type="AlphaFoldDB" id="A0A3P7NNS9"/>
<evidence type="ECO:0000256" key="1">
    <source>
        <dbReference type="SAM" id="MobiDB-lite"/>
    </source>
</evidence>
<keyword evidence="3" id="KW-1185">Reference proteome</keyword>
<dbReference type="SUPFAM" id="SSF49899">
    <property type="entry name" value="Concanavalin A-like lectins/glucanases"/>
    <property type="match status" value="1"/>
</dbReference>
<accession>A0A3P7NNS9</accession>
<sequence length="140" mass="15267">MQGNLQAPCGYDKFSYSWRSRLGTVFHQSRGKHYAETGYGKGDVIGCLICLPKHTGSMDNLLPARPPVSMTASTGGGSRKGGGGDTAAAAAKKSSTAPPEPLIKFRNNYYFEEKDDPQAVEKKLRPLTGSKVRLLYLWQK</sequence>
<protein>
    <recommendedName>
        <fullName evidence="4">SPRY domain-containing protein</fullName>
    </recommendedName>
</protein>
<dbReference type="PANTHER" id="PTHR10598">
    <property type="entry name" value="SET1/ASH2 HISTONE METHYLTRANSFERASE COMPLEX SUBUNIT ASH2"/>
    <property type="match status" value="1"/>
</dbReference>
<dbReference type="InterPro" id="IPR013320">
    <property type="entry name" value="ConA-like_dom_sf"/>
</dbReference>
<feature type="region of interest" description="Disordered" evidence="1">
    <location>
        <begin position="61"/>
        <end position="100"/>
    </location>
</feature>
<gene>
    <name evidence="2" type="ORF">DILT_LOCUS5883</name>
</gene>
<dbReference type="GO" id="GO:0000976">
    <property type="term" value="F:transcription cis-regulatory region binding"/>
    <property type="evidence" value="ECO:0007669"/>
    <property type="project" value="TreeGrafter"/>
</dbReference>
<feature type="compositionally biased region" description="Low complexity" evidence="1">
    <location>
        <begin position="86"/>
        <end position="97"/>
    </location>
</feature>
<dbReference type="PANTHER" id="PTHR10598:SF0">
    <property type="entry name" value="SET1_ASH2 HISTONE METHYLTRANSFERASE COMPLEX SUBUNIT ASH2"/>
    <property type="match status" value="1"/>
</dbReference>
<dbReference type="CDD" id="cd12872">
    <property type="entry name" value="SPRY_Ash2"/>
    <property type="match status" value="1"/>
</dbReference>
<evidence type="ECO:0008006" key="4">
    <source>
        <dbReference type="Google" id="ProtNLM"/>
    </source>
</evidence>
<dbReference type="OrthoDB" id="10266026at2759"/>